<proteinExistence type="predicted"/>
<accession>A0A3A3F7T1</accession>
<organism evidence="1 2">
    <name type="scientific">Pseudoalteromonas gelatinilytica</name>
    <dbReference type="NCBI Taxonomy" id="1703256"/>
    <lineage>
        <taxon>Bacteria</taxon>
        <taxon>Pseudomonadati</taxon>
        <taxon>Pseudomonadota</taxon>
        <taxon>Gammaproteobacteria</taxon>
        <taxon>Alteromonadales</taxon>
        <taxon>Pseudoalteromonadaceae</taxon>
        <taxon>Pseudoalteromonas</taxon>
    </lineage>
</organism>
<dbReference type="EMBL" id="QYSE01000001">
    <property type="protein sequence ID" value="RJF37522.1"/>
    <property type="molecule type" value="Genomic_DNA"/>
</dbReference>
<sequence>MENNKATFPTIGEYVREIFNIIGLLAQKDKSSSLLSDSEKKRLQTKLKRLADENSKIDGKLDELLYSLKLLLENALGEERIVCMVLEAIEELLITYKAVLRDDGTYLDKSNSAKWYIKQYVLDRVLLSFYKNYLRLNVPASKLSLPDLRVWALPNIEGQKINWPLRQAWQLIYDSLSISQSSFHYPDKSLEDYRASQNLENAQHWSTTDQIPSISSLFNNLEYSLTLLSSSSNDSLRRVVSASEKQRLKLILFIGRVSAYCFREVDRNFGREFLLECIKHVQGQSSRLSRINSKLERHLKTVEKSIGSMSEVDVNKLYFYEISEYWAQFAISTEHGTRLLQGYINDESFSNLTELEKSKLVIAHVGTFVGHGVLTLLGMTPSVKGMPSEFPELFYEGLKLKKSPTSLDDIDNYHNRLWKAGLDDVLSWLVNWCYANYFYTQKSFNKSYGYYEKAFNQAKYSAGRNQYLLVNQYIESCAKNGKYKEMKKAVAWAQYLGIKIRWLRGWDDPESEASLKGLFELMGNQNMQYAQL</sequence>
<comment type="caution">
    <text evidence="1">The sequence shown here is derived from an EMBL/GenBank/DDBJ whole genome shotgun (WGS) entry which is preliminary data.</text>
</comment>
<dbReference type="Proteomes" id="UP000265938">
    <property type="component" value="Unassembled WGS sequence"/>
</dbReference>
<dbReference type="RefSeq" id="WP_119852273.1">
    <property type="nucleotide sequence ID" value="NZ_QYSE01000001.1"/>
</dbReference>
<evidence type="ECO:0000313" key="2">
    <source>
        <dbReference type="Proteomes" id="UP000265938"/>
    </source>
</evidence>
<reference evidence="1 2" key="1">
    <citation type="submission" date="2018-09" db="EMBL/GenBank/DDBJ databases">
        <title>Identification of marine bacteria producing industrial enzymes.</title>
        <authorList>
            <person name="Cheng T.H."/>
            <person name="Saidin J."/>
            <person name="Muhd D.D."/>
            <person name="Isa M.N.M."/>
            <person name="Bakar M.F.A."/>
            <person name="Ismail N."/>
        </authorList>
    </citation>
    <scope>NUCLEOTIDE SEQUENCE [LARGE SCALE GENOMIC DNA]</scope>
    <source>
        <strain evidence="1 2">MNAD 1.6</strain>
    </source>
</reference>
<dbReference type="AlphaFoldDB" id="A0A3A3F7T1"/>
<evidence type="ECO:0000313" key="1">
    <source>
        <dbReference type="EMBL" id="RJF37522.1"/>
    </source>
</evidence>
<protein>
    <submittedName>
        <fullName evidence="1">Uncharacterized protein</fullName>
    </submittedName>
</protein>
<name>A0A3A3F7T1_9GAMM</name>
<gene>
    <name evidence="1" type="ORF">D4741_05470</name>
</gene>